<accession>A0ABQ9DQ80</accession>
<keyword evidence="5" id="KW-0808">Transferase</keyword>
<evidence type="ECO:0000256" key="9">
    <source>
        <dbReference type="ARBA" id="ARBA00023136"/>
    </source>
</evidence>
<evidence type="ECO:0000256" key="7">
    <source>
        <dbReference type="ARBA" id="ARBA00022786"/>
    </source>
</evidence>
<dbReference type="Pfam" id="PF23113">
    <property type="entry name" value="MARCHF6_C"/>
    <property type="match status" value="1"/>
</dbReference>
<evidence type="ECO:0000256" key="11">
    <source>
        <dbReference type="SAM" id="Phobius"/>
    </source>
</evidence>
<comment type="caution">
    <text evidence="13">The sequence shown here is derived from an EMBL/GenBank/DDBJ whole genome shotgun (WGS) entry which is preliminary data.</text>
</comment>
<feature type="compositionally biased region" description="Acidic residues" evidence="10">
    <location>
        <begin position="187"/>
        <end position="205"/>
    </location>
</feature>
<proteinExistence type="predicted"/>
<gene>
    <name evidence="13" type="primary">March6</name>
    <name evidence="13" type="ORF">WISP_31604</name>
</gene>
<evidence type="ECO:0000256" key="3">
    <source>
        <dbReference type="ARBA" id="ARBA00004906"/>
    </source>
</evidence>
<dbReference type="EC" id="2.3.2.27" evidence="4"/>
<feature type="transmembrane region" description="Helical" evidence="11">
    <location>
        <begin position="524"/>
        <end position="546"/>
    </location>
</feature>
<feature type="transmembrane region" description="Helical" evidence="11">
    <location>
        <begin position="566"/>
        <end position="590"/>
    </location>
</feature>
<dbReference type="PANTHER" id="PTHR13145:SF0">
    <property type="entry name" value="E3 UBIQUITIN-PROTEIN LIGASE MARCHF6"/>
    <property type="match status" value="1"/>
</dbReference>
<feature type="transmembrane region" description="Helical" evidence="11">
    <location>
        <begin position="739"/>
        <end position="758"/>
    </location>
</feature>
<keyword evidence="14" id="KW-1185">Reference proteome</keyword>
<feature type="transmembrane region" description="Helical" evidence="11">
    <location>
        <begin position="696"/>
        <end position="719"/>
    </location>
</feature>
<evidence type="ECO:0000256" key="8">
    <source>
        <dbReference type="ARBA" id="ARBA00022989"/>
    </source>
</evidence>
<feature type="transmembrane region" description="Helical" evidence="11">
    <location>
        <begin position="25"/>
        <end position="46"/>
    </location>
</feature>
<dbReference type="Proteomes" id="UP001145742">
    <property type="component" value="Unassembled WGS sequence"/>
</dbReference>
<evidence type="ECO:0000313" key="13">
    <source>
        <dbReference type="EMBL" id="KAJ7423905.1"/>
    </source>
</evidence>
<feature type="transmembrane region" description="Helical" evidence="11">
    <location>
        <begin position="372"/>
        <end position="394"/>
    </location>
</feature>
<keyword evidence="9 11" id="KW-0472">Membrane</keyword>
<comment type="subcellular location">
    <subcellularLocation>
        <location evidence="2">Membrane</location>
        <topology evidence="2">Multi-pass membrane protein</topology>
    </subcellularLocation>
</comment>
<evidence type="ECO:0000256" key="1">
    <source>
        <dbReference type="ARBA" id="ARBA00000900"/>
    </source>
</evidence>
<comment type="catalytic activity">
    <reaction evidence="1">
        <text>S-ubiquitinyl-[E2 ubiquitin-conjugating enzyme]-L-cysteine + [acceptor protein]-L-lysine = [E2 ubiquitin-conjugating enzyme]-L-cysteine + N(6)-ubiquitinyl-[acceptor protein]-L-lysine.</text>
        <dbReference type="EC" id="2.3.2.27"/>
    </reaction>
</comment>
<keyword evidence="8 11" id="KW-1133">Transmembrane helix</keyword>
<dbReference type="EMBL" id="WHWB01032767">
    <property type="protein sequence ID" value="KAJ7423905.1"/>
    <property type="molecule type" value="Genomic_DNA"/>
</dbReference>
<feature type="transmembrane region" description="Helical" evidence="11">
    <location>
        <begin position="253"/>
        <end position="286"/>
    </location>
</feature>
<feature type="transmembrane region" description="Helical" evidence="11">
    <location>
        <begin position="611"/>
        <end position="634"/>
    </location>
</feature>
<feature type="transmembrane region" description="Helical" evidence="11">
    <location>
        <begin position="314"/>
        <end position="334"/>
    </location>
</feature>
<evidence type="ECO:0000256" key="2">
    <source>
        <dbReference type="ARBA" id="ARBA00004141"/>
    </source>
</evidence>
<protein>
    <recommendedName>
        <fullName evidence="4">RING-type E3 ubiquitin transferase</fullName>
        <ecNumber evidence="4">2.3.2.27</ecNumber>
    </recommendedName>
</protein>
<dbReference type="PANTHER" id="PTHR13145">
    <property type="entry name" value="SSM4 PROTEIN"/>
    <property type="match status" value="1"/>
</dbReference>
<reference evidence="13" key="1">
    <citation type="submission" date="2019-10" db="EMBL/GenBank/DDBJ databases">
        <authorList>
            <person name="Soares A.E.R."/>
            <person name="Aleixo A."/>
            <person name="Schneider P."/>
            <person name="Miyaki C.Y."/>
            <person name="Schneider M.P."/>
            <person name="Mello C."/>
            <person name="Vasconcelos A.T.R."/>
        </authorList>
    </citation>
    <scope>NUCLEOTIDE SEQUENCE</scope>
    <source>
        <tissue evidence="13">Muscle</tissue>
    </source>
</reference>
<evidence type="ECO:0000256" key="5">
    <source>
        <dbReference type="ARBA" id="ARBA00022679"/>
    </source>
</evidence>
<sequence>MPSRLPIQDIFAGLVTSIGTAIRYWFHYTLVAFAWLGVVPLTAYLAGHQVKPGYNLQVRLEPKSIHIKLLFVHTGRIYKCLFTGSVSSLLTLPLDILSTENLLADCLQGCFVVTCTLCAFISLVWLREQIVHGGAPQWLEQNQQQPLNGVGQQNEAQAVVNGGVENAVLDQPANPAAENVVVGENPEIQEEQVDEEEEDNEDEEDAVVEDAADANNGAQAFCPYHIGHFSIVGLGFEEYVQASHFEGLITTIVGYVLLAVTLIVCHVSLLVVVEIGVFPLICGWWLDICSLEMFDATLKDRELSFQSAPGTTMFLHWLVGMVYVFYFASFILLLREVLRPGVLWFLRNLNDPDFNPVQEMIHLPIYRHLRRFILSVIVFGSIVLLMLWLPIRIIKYLLPNFLPYNVMLYSDAPVSELSLELLLLQVVLPALLEQGHTRQWLKGLVRAWTVTAGYLLDLHSYLLGDQEENENNANQQPNNQHARNNNAIPVVGEGLHAAHQAILQQGGPVGFQPYRRPLKFPLRIFLLIVFMCITLLIASLICLTLPVFAGRWLMSFWTGTAKIHELYTAACGLYVCWLTIRAVTVLVAWMPQGRRVIFQKVKEWSLMIMKTLIVAILLAGVVPLLLGLLFELVIVAPLRVPLDQTPLFYPWQDWALGVLHAKIIAAITLMGPQWWLKTVIEQVYANGIRNIDLHFIIRKLAAPVISVLLLSLCVPYIIASGVVPLLGVTAEMQNLVQRRIYPFLLMVVVLMGILSFQVRQFKRLYEHIKNDKYLVGQRLVNYERKSGKPGTSTTPPQSSQE</sequence>
<evidence type="ECO:0000256" key="10">
    <source>
        <dbReference type="SAM" id="MobiDB-lite"/>
    </source>
</evidence>
<keyword evidence="6 11" id="KW-0812">Transmembrane</keyword>
<evidence type="ECO:0000259" key="12">
    <source>
        <dbReference type="Pfam" id="PF23113"/>
    </source>
</evidence>
<feature type="domain" description="E3 ubiquitin-protein ligase MARCHF6-like C-terminal" evidence="12">
    <location>
        <begin position="596"/>
        <end position="769"/>
    </location>
</feature>
<dbReference type="InterPro" id="IPR056521">
    <property type="entry name" value="MARCHF6-like_C"/>
</dbReference>
<feature type="transmembrane region" description="Helical" evidence="11">
    <location>
        <begin position="414"/>
        <end position="432"/>
    </location>
</feature>
<keyword evidence="7" id="KW-0833">Ubl conjugation pathway</keyword>
<evidence type="ECO:0000313" key="14">
    <source>
        <dbReference type="Proteomes" id="UP001145742"/>
    </source>
</evidence>
<feature type="region of interest" description="Disordered" evidence="10">
    <location>
        <begin position="180"/>
        <end position="205"/>
    </location>
</feature>
<comment type="pathway">
    <text evidence="3">Protein modification; protein ubiquitination.</text>
</comment>
<name>A0ABQ9DQ80_9PASS</name>
<feature type="transmembrane region" description="Helical" evidence="11">
    <location>
        <begin position="102"/>
        <end position="126"/>
    </location>
</feature>
<organism evidence="13 14">
    <name type="scientific">Willisornis vidua</name>
    <name type="common">Xingu scale-backed antbird</name>
    <dbReference type="NCBI Taxonomy" id="1566151"/>
    <lineage>
        <taxon>Eukaryota</taxon>
        <taxon>Metazoa</taxon>
        <taxon>Chordata</taxon>
        <taxon>Craniata</taxon>
        <taxon>Vertebrata</taxon>
        <taxon>Euteleostomi</taxon>
        <taxon>Archelosauria</taxon>
        <taxon>Archosauria</taxon>
        <taxon>Dinosauria</taxon>
        <taxon>Saurischia</taxon>
        <taxon>Theropoda</taxon>
        <taxon>Coelurosauria</taxon>
        <taxon>Aves</taxon>
        <taxon>Neognathae</taxon>
        <taxon>Neoaves</taxon>
        <taxon>Telluraves</taxon>
        <taxon>Australaves</taxon>
        <taxon>Passeriformes</taxon>
        <taxon>Thamnophilidae</taxon>
        <taxon>Willisornis</taxon>
    </lineage>
</organism>
<feature type="transmembrane region" description="Helical" evidence="11">
    <location>
        <begin position="654"/>
        <end position="676"/>
    </location>
</feature>
<evidence type="ECO:0000256" key="6">
    <source>
        <dbReference type="ARBA" id="ARBA00022692"/>
    </source>
</evidence>
<evidence type="ECO:0000256" key="4">
    <source>
        <dbReference type="ARBA" id="ARBA00012483"/>
    </source>
</evidence>